<dbReference type="InterPro" id="IPR004244">
    <property type="entry name" value="Transposase_22"/>
</dbReference>
<protein>
    <submittedName>
        <fullName evidence="1">Uncharacterized protein</fullName>
    </submittedName>
</protein>
<reference evidence="1 2" key="1">
    <citation type="journal article" date="2024" name="BMC Genomics">
        <title>De novo assembly and annotation of Popillia japonica's genome with initial clues to its potential as an invasive pest.</title>
        <authorList>
            <person name="Cucini C."/>
            <person name="Boschi S."/>
            <person name="Funari R."/>
            <person name="Cardaioli E."/>
            <person name="Iannotti N."/>
            <person name="Marturano G."/>
            <person name="Paoli F."/>
            <person name="Bruttini M."/>
            <person name="Carapelli A."/>
            <person name="Frati F."/>
            <person name="Nardi F."/>
        </authorList>
    </citation>
    <scope>NUCLEOTIDE SEQUENCE [LARGE SCALE GENOMIC DNA]</scope>
    <source>
        <strain evidence="1">DMR45628</strain>
    </source>
</reference>
<sequence>MPITRELASEIRVLFKDFIEDFLKSEQFLKHISDTLTKNFNEKLDHMLDVQFLKHISDTLTKNFNEKLDHMLDVYGKKVTELEAVNKTLSSKIDDIEQYSRRSNIRIVGLPEEVSENTMDKVLTFCSEKLDLKLGSNDIDRCHRVGKPINGHRALLIKFVGYNIKREIFKRRAALKNTRILIAEDLTIKFVGYNIKREIFKRRAALKNTRILTWVTTLSEKYLNVVPH</sequence>
<evidence type="ECO:0000313" key="2">
    <source>
        <dbReference type="Proteomes" id="UP001458880"/>
    </source>
</evidence>
<dbReference type="EMBL" id="JASPKY010000314">
    <property type="protein sequence ID" value="KAK9709228.1"/>
    <property type="molecule type" value="Genomic_DNA"/>
</dbReference>
<proteinExistence type="predicted"/>
<keyword evidence="2" id="KW-1185">Reference proteome</keyword>
<dbReference type="Proteomes" id="UP001458880">
    <property type="component" value="Unassembled WGS sequence"/>
</dbReference>
<accession>A0AAW1JYH3</accession>
<name>A0AAW1JYH3_POPJA</name>
<evidence type="ECO:0000313" key="1">
    <source>
        <dbReference type="EMBL" id="KAK9709228.1"/>
    </source>
</evidence>
<organism evidence="1 2">
    <name type="scientific">Popillia japonica</name>
    <name type="common">Japanese beetle</name>
    <dbReference type="NCBI Taxonomy" id="7064"/>
    <lineage>
        <taxon>Eukaryota</taxon>
        <taxon>Metazoa</taxon>
        <taxon>Ecdysozoa</taxon>
        <taxon>Arthropoda</taxon>
        <taxon>Hexapoda</taxon>
        <taxon>Insecta</taxon>
        <taxon>Pterygota</taxon>
        <taxon>Neoptera</taxon>
        <taxon>Endopterygota</taxon>
        <taxon>Coleoptera</taxon>
        <taxon>Polyphaga</taxon>
        <taxon>Scarabaeiformia</taxon>
        <taxon>Scarabaeidae</taxon>
        <taxon>Rutelinae</taxon>
        <taxon>Popillia</taxon>
    </lineage>
</organism>
<comment type="caution">
    <text evidence="1">The sequence shown here is derived from an EMBL/GenBank/DDBJ whole genome shotgun (WGS) entry which is preliminary data.</text>
</comment>
<dbReference type="Gene3D" id="3.30.70.1820">
    <property type="entry name" value="L1 transposable element, RRM domain"/>
    <property type="match status" value="1"/>
</dbReference>
<dbReference type="AlphaFoldDB" id="A0AAW1JYH3"/>
<gene>
    <name evidence="1" type="ORF">QE152_g26752</name>
</gene>
<dbReference type="PANTHER" id="PTHR11505">
    <property type="entry name" value="L1 TRANSPOSABLE ELEMENT-RELATED"/>
    <property type="match status" value="1"/>
</dbReference>